<evidence type="ECO:0000256" key="2">
    <source>
        <dbReference type="ARBA" id="ARBA00023015"/>
    </source>
</evidence>
<sequence>MARSLVFEADSTPQFFKIISQDSIRDGKLGIPAKFVRKYGGILPSSTVLKVPSGDKWRVELIKCDGEIWLKNGWQEFAKFYSLAYGSFLVFQYDKKSCHFNVIILDKSATEIEYPYDVSHGDTVQPNGLEKEFQEQKIEVESESEASVDSLDRFLQSQKRKMKSPLSCPQPPKKMKQEKPTRKNKAKKRNGGLFREEHRSVRVIKRLTSEEKYDALRRANTNFKSENPFFSMAMQPSYVYVGSILPIPSHFSKIYFKEEQGKASLNTWSVEYTSTWCNGRKSIRLSNGWREFEKENHLEVGDVCFFELIEPTEMTFKVTIFRHAEGSKQQSVGEKSASREKFIRNSSSSNLPVTIESTEEFSSIYPFFKAVISSSHLDRSNVHLPYNFVSDIHQSKVKARLQVENKWWDVILNIYRRKNRSRGLISAGWRRFSRENFLRVGDFCMFELIDSKPEMVLMNVTIIRNS</sequence>
<evidence type="ECO:0000256" key="5">
    <source>
        <dbReference type="ARBA" id="ARBA00023242"/>
    </source>
</evidence>
<dbReference type="InterPro" id="IPR003340">
    <property type="entry name" value="B3_DNA-bd"/>
</dbReference>
<evidence type="ECO:0000256" key="1">
    <source>
        <dbReference type="ARBA" id="ARBA00004123"/>
    </source>
</evidence>
<keyword evidence="3" id="KW-0238">DNA-binding</keyword>
<dbReference type="Pfam" id="PF02362">
    <property type="entry name" value="B3"/>
    <property type="match status" value="3"/>
</dbReference>
<dbReference type="OrthoDB" id="1688597at2759"/>
<dbReference type="GO" id="GO:0005634">
    <property type="term" value="C:nucleus"/>
    <property type="evidence" value="ECO:0007669"/>
    <property type="project" value="UniProtKB-SubCell"/>
</dbReference>
<protein>
    <recommendedName>
        <fullName evidence="7">TF-B3 domain-containing protein</fullName>
    </recommendedName>
</protein>
<dbReference type="GO" id="GO:0003677">
    <property type="term" value="F:DNA binding"/>
    <property type="evidence" value="ECO:0007669"/>
    <property type="project" value="UniProtKB-KW"/>
</dbReference>
<evidence type="ECO:0000313" key="9">
    <source>
        <dbReference type="Proteomes" id="UP000027138"/>
    </source>
</evidence>
<keyword evidence="4" id="KW-0804">Transcription</keyword>
<keyword evidence="9" id="KW-1185">Reference proteome</keyword>
<proteinExistence type="predicted"/>
<keyword evidence="5" id="KW-0539">Nucleus</keyword>
<dbReference type="PANTHER" id="PTHR31920:SF108">
    <property type="entry name" value="B3 DOMAIN-CONTAINING TRANSCRIPTION FACTOR VRN1-LIKE"/>
    <property type="match status" value="1"/>
</dbReference>
<evidence type="ECO:0000259" key="7">
    <source>
        <dbReference type="PROSITE" id="PS50863"/>
    </source>
</evidence>
<dbReference type="EMBL" id="KK914240">
    <property type="protein sequence ID" value="KDP44999.1"/>
    <property type="molecule type" value="Genomic_DNA"/>
</dbReference>
<evidence type="ECO:0000256" key="4">
    <source>
        <dbReference type="ARBA" id="ARBA00023163"/>
    </source>
</evidence>
<dbReference type="PANTHER" id="PTHR31920">
    <property type="entry name" value="B3 DOMAIN-CONTAINING"/>
    <property type="match status" value="1"/>
</dbReference>
<feature type="domain" description="TF-B3" evidence="7">
    <location>
        <begin position="367"/>
        <end position="466"/>
    </location>
</feature>
<reference evidence="8 9" key="1">
    <citation type="journal article" date="2014" name="PLoS ONE">
        <title>Global Analysis of Gene Expression Profiles in Physic Nut (Jatropha curcas L.) Seedlings Exposed to Salt Stress.</title>
        <authorList>
            <person name="Zhang L."/>
            <person name="Zhang C."/>
            <person name="Wu P."/>
            <person name="Chen Y."/>
            <person name="Li M."/>
            <person name="Jiang H."/>
            <person name="Wu G."/>
        </authorList>
    </citation>
    <scope>NUCLEOTIDE SEQUENCE [LARGE SCALE GENOMIC DNA]</scope>
    <source>
        <strain evidence="9">cv. GZQX0401</strain>
        <tissue evidence="8">Young leaves</tissue>
    </source>
</reference>
<feature type="region of interest" description="Disordered" evidence="6">
    <location>
        <begin position="160"/>
        <end position="192"/>
    </location>
</feature>
<dbReference type="InterPro" id="IPR050655">
    <property type="entry name" value="Plant_B3_domain"/>
</dbReference>
<keyword evidence="2" id="KW-0805">Transcription regulation</keyword>
<dbReference type="STRING" id="180498.A0A067LKX5"/>
<dbReference type="AlphaFoldDB" id="A0A067LKX5"/>
<dbReference type="SUPFAM" id="SSF101936">
    <property type="entry name" value="DNA-binding pseudobarrel domain"/>
    <property type="match status" value="3"/>
</dbReference>
<dbReference type="Gene3D" id="2.40.330.10">
    <property type="entry name" value="DNA-binding pseudobarrel domain"/>
    <property type="match status" value="3"/>
</dbReference>
<evidence type="ECO:0000256" key="3">
    <source>
        <dbReference type="ARBA" id="ARBA00023125"/>
    </source>
</evidence>
<dbReference type="KEGG" id="jcu:105649555"/>
<gene>
    <name evidence="8" type="ORF">JCGZ_01499</name>
</gene>
<feature type="domain" description="TF-B3" evidence="7">
    <location>
        <begin position="230"/>
        <end position="324"/>
    </location>
</feature>
<feature type="domain" description="TF-B3" evidence="7">
    <location>
        <begin position="14"/>
        <end position="108"/>
    </location>
</feature>
<name>A0A067LKX5_JATCU</name>
<dbReference type="PROSITE" id="PS50863">
    <property type="entry name" value="B3"/>
    <property type="match status" value="3"/>
</dbReference>
<accession>A0A067LKX5</accession>
<dbReference type="Proteomes" id="UP000027138">
    <property type="component" value="Unassembled WGS sequence"/>
</dbReference>
<evidence type="ECO:0000313" key="8">
    <source>
        <dbReference type="EMBL" id="KDP44999.1"/>
    </source>
</evidence>
<comment type="subcellular location">
    <subcellularLocation>
        <location evidence="1">Nucleus</location>
    </subcellularLocation>
</comment>
<organism evidence="8 9">
    <name type="scientific">Jatropha curcas</name>
    <name type="common">Barbados nut</name>
    <dbReference type="NCBI Taxonomy" id="180498"/>
    <lineage>
        <taxon>Eukaryota</taxon>
        <taxon>Viridiplantae</taxon>
        <taxon>Streptophyta</taxon>
        <taxon>Embryophyta</taxon>
        <taxon>Tracheophyta</taxon>
        <taxon>Spermatophyta</taxon>
        <taxon>Magnoliopsida</taxon>
        <taxon>eudicotyledons</taxon>
        <taxon>Gunneridae</taxon>
        <taxon>Pentapetalae</taxon>
        <taxon>rosids</taxon>
        <taxon>fabids</taxon>
        <taxon>Malpighiales</taxon>
        <taxon>Euphorbiaceae</taxon>
        <taxon>Crotonoideae</taxon>
        <taxon>Jatropheae</taxon>
        <taxon>Jatropha</taxon>
    </lineage>
</organism>
<dbReference type="CDD" id="cd10017">
    <property type="entry name" value="B3_DNA"/>
    <property type="match status" value="3"/>
</dbReference>
<dbReference type="SMART" id="SM01019">
    <property type="entry name" value="B3"/>
    <property type="match status" value="3"/>
</dbReference>
<dbReference type="InterPro" id="IPR015300">
    <property type="entry name" value="DNA-bd_pseudobarrel_sf"/>
</dbReference>
<evidence type="ECO:0000256" key="6">
    <source>
        <dbReference type="SAM" id="MobiDB-lite"/>
    </source>
</evidence>